<dbReference type="Proteomes" id="UP000243528">
    <property type="component" value="Unassembled WGS sequence"/>
</dbReference>
<dbReference type="InterPro" id="IPR037295">
    <property type="entry name" value="Alpha-lytic_protease_prodomain"/>
</dbReference>
<evidence type="ECO:0000256" key="5">
    <source>
        <dbReference type="ARBA" id="ARBA00022825"/>
    </source>
</evidence>
<evidence type="ECO:0000313" key="13">
    <source>
        <dbReference type="Proteomes" id="UP000243528"/>
    </source>
</evidence>
<dbReference type="InterPro" id="IPR009003">
    <property type="entry name" value="Peptidase_S1_PA"/>
</dbReference>
<feature type="compositionally biased region" description="Low complexity" evidence="8">
    <location>
        <begin position="405"/>
        <end position="416"/>
    </location>
</feature>
<keyword evidence="4" id="KW-0378">Hydrolase</keyword>
<keyword evidence="6" id="KW-0865">Zymogen</keyword>
<dbReference type="GO" id="GO:0006508">
    <property type="term" value="P:proteolysis"/>
    <property type="evidence" value="ECO:0007669"/>
    <property type="project" value="UniProtKB-KW"/>
</dbReference>
<evidence type="ECO:0000256" key="4">
    <source>
        <dbReference type="ARBA" id="ARBA00022801"/>
    </source>
</evidence>
<dbReference type="Gene3D" id="2.60.120.380">
    <property type="match status" value="1"/>
</dbReference>
<evidence type="ECO:0000259" key="11">
    <source>
        <dbReference type="Pfam" id="PF02983"/>
    </source>
</evidence>
<keyword evidence="5" id="KW-0720">Serine protease</keyword>
<evidence type="ECO:0000256" key="8">
    <source>
        <dbReference type="SAM" id="MobiDB-lite"/>
    </source>
</evidence>
<evidence type="ECO:0000256" key="9">
    <source>
        <dbReference type="SAM" id="SignalP"/>
    </source>
</evidence>
<protein>
    <submittedName>
        <fullName evidence="12">Streptogrisin C</fullName>
    </submittedName>
</protein>
<dbReference type="InterPro" id="IPR001316">
    <property type="entry name" value="Pept_S1A_streptogrisin"/>
</dbReference>
<dbReference type="Pfam" id="PF02983">
    <property type="entry name" value="Pro_Al_protease"/>
    <property type="match status" value="1"/>
</dbReference>
<dbReference type="AlphaFoldDB" id="A0A2P8DJ80"/>
<dbReference type="SUPFAM" id="SSF54806">
    <property type="entry name" value="Alpha-lytic protease prodomain"/>
    <property type="match status" value="1"/>
</dbReference>
<organism evidence="12 13">
    <name type="scientific">Haloactinopolyspora alba</name>
    <dbReference type="NCBI Taxonomy" id="648780"/>
    <lineage>
        <taxon>Bacteria</taxon>
        <taxon>Bacillati</taxon>
        <taxon>Actinomycetota</taxon>
        <taxon>Actinomycetes</taxon>
        <taxon>Jiangellales</taxon>
        <taxon>Jiangellaceae</taxon>
        <taxon>Haloactinopolyspora</taxon>
    </lineage>
</organism>
<dbReference type="Pfam" id="PF00089">
    <property type="entry name" value="Trypsin"/>
    <property type="match status" value="1"/>
</dbReference>
<evidence type="ECO:0000256" key="2">
    <source>
        <dbReference type="ARBA" id="ARBA00022670"/>
    </source>
</evidence>
<dbReference type="InterPro" id="IPR001254">
    <property type="entry name" value="Trypsin_dom"/>
</dbReference>
<evidence type="ECO:0000259" key="10">
    <source>
        <dbReference type="Pfam" id="PF00089"/>
    </source>
</evidence>
<keyword evidence="2" id="KW-0645">Protease</keyword>
<dbReference type="EMBL" id="PYGE01000023">
    <property type="protein sequence ID" value="PSK97248.1"/>
    <property type="molecule type" value="Genomic_DNA"/>
</dbReference>
<accession>A0A2P8DJ80</accession>
<dbReference type="Gene3D" id="2.40.10.10">
    <property type="entry name" value="Trypsin-like serine proteases"/>
    <property type="match status" value="2"/>
</dbReference>
<keyword evidence="3 9" id="KW-0732">Signal</keyword>
<dbReference type="InterPro" id="IPR043504">
    <property type="entry name" value="Peptidase_S1_PA_chymotrypsin"/>
</dbReference>
<feature type="signal peptide" evidence="9">
    <location>
        <begin position="1"/>
        <end position="28"/>
    </location>
</feature>
<dbReference type="InterPro" id="IPR035070">
    <property type="entry name" value="Streptogrisin_prodomain"/>
</dbReference>
<evidence type="ECO:0000256" key="7">
    <source>
        <dbReference type="ARBA" id="ARBA00023157"/>
    </source>
</evidence>
<feature type="region of interest" description="Disordered" evidence="8">
    <location>
        <begin position="382"/>
        <end position="419"/>
    </location>
</feature>
<comment type="similarity">
    <text evidence="1">Belongs to the peptidase S1 family.</text>
</comment>
<dbReference type="GO" id="GO:0005576">
    <property type="term" value="C:extracellular region"/>
    <property type="evidence" value="ECO:0007669"/>
    <property type="project" value="InterPro"/>
</dbReference>
<evidence type="ECO:0000256" key="1">
    <source>
        <dbReference type="ARBA" id="ARBA00007664"/>
    </source>
</evidence>
<dbReference type="Gene3D" id="3.30.300.50">
    <property type="match status" value="2"/>
</dbReference>
<reference evidence="12 13" key="1">
    <citation type="submission" date="2018-03" db="EMBL/GenBank/DDBJ databases">
        <title>Genomic Encyclopedia of Archaeal and Bacterial Type Strains, Phase II (KMG-II): from individual species to whole genera.</title>
        <authorList>
            <person name="Goeker M."/>
        </authorList>
    </citation>
    <scope>NUCLEOTIDE SEQUENCE [LARGE SCALE GENOMIC DNA]</scope>
    <source>
        <strain evidence="12 13">DSM 45211</strain>
    </source>
</reference>
<comment type="caution">
    <text evidence="12">The sequence shown here is derived from an EMBL/GenBank/DDBJ whole genome shotgun (WGS) entry which is preliminary data.</text>
</comment>
<dbReference type="GO" id="GO:0004252">
    <property type="term" value="F:serine-type endopeptidase activity"/>
    <property type="evidence" value="ECO:0007669"/>
    <property type="project" value="InterPro"/>
</dbReference>
<dbReference type="OrthoDB" id="8781117at2"/>
<dbReference type="RefSeq" id="WP_106539452.1">
    <property type="nucleotide sequence ID" value="NZ_PYGE01000023.1"/>
</dbReference>
<gene>
    <name evidence="12" type="ORF">CLV30_12347</name>
</gene>
<dbReference type="CDD" id="cd21112">
    <property type="entry name" value="alphaLP-like"/>
    <property type="match status" value="1"/>
</dbReference>
<sequence length="497" mass="50901">MARKLTRASAAVGAAGLIAATLGLTASASEDRPPESAPADVPDVVKTSPEVAAAMQRDLGLDHAAAAERLAFQAEASETRRDLSRELGADYAGTWVDPDANELYVGVTDADAASVVREAGGSPVVVTYPLSQLESWRAELDAAASQAPSTVPGWYVDVTENRIVINTHRAGRAAAGAFARENGVPPRAFDLVTTDENPRPLIDVVGGNAYYIDTGSRCSVGFSVQGGFVTAGHCGNAGSTTTQPSGTFRGSSFPVNDYAWVEVGAGNTPVGAVNDYSGGRVDVAGSTEAPVGSSVCRSGSTTGWHCGTILARDTSVSYPQGTVHGLIRTDVCAEPGDSGGSLVAGNQAQGVTSGGSGNCTSGGTTYFQPVNEILGAYSLDLVTNGGGEPPDPPEGSCDEYPNVFSGSLSSGGQQAQPDGSYFYSGSGTHEGCLDGPTGSDFDLYLQQWSGSRWSTVARSISSGPDEQVTHDGSAGYFRYVVHAYSGSGSYTMGIDAP</sequence>
<keyword evidence="13" id="KW-1185">Reference proteome</keyword>
<proteinExistence type="inferred from homology"/>
<feature type="chain" id="PRO_5015180266" evidence="9">
    <location>
        <begin position="29"/>
        <end position="497"/>
    </location>
</feature>
<name>A0A2P8DJ80_9ACTN</name>
<evidence type="ECO:0000256" key="3">
    <source>
        <dbReference type="ARBA" id="ARBA00022729"/>
    </source>
</evidence>
<dbReference type="SUPFAM" id="SSF50494">
    <property type="entry name" value="Trypsin-like serine proteases"/>
    <property type="match status" value="1"/>
</dbReference>
<evidence type="ECO:0000313" key="12">
    <source>
        <dbReference type="EMBL" id="PSK97248.1"/>
    </source>
</evidence>
<feature type="domain" description="Peptidase S1A alpha-lytic prodomain" evidence="11">
    <location>
        <begin position="129"/>
        <end position="185"/>
    </location>
</feature>
<dbReference type="InterPro" id="IPR004236">
    <property type="entry name" value="Pept_S1_alpha_lytic"/>
</dbReference>
<evidence type="ECO:0000256" key="6">
    <source>
        <dbReference type="ARBA" id="ARBA00023145"/>
    </source>
</evidence>
<keyword evidence="7" id="KW-1015">Disulfide bond</keyword>
<dbReference type="PRINTS" id="PR00861">
    <property type="entry name" value="ALYTICPTASE"/>
</dbReference>
<feature type="domain" description="Peptidase S1" evidence="10">
    <location>
        <begin position="224"/>
        <end position="373"/>
    </location>
</feature>